<evidence type="ECO:0000256" key="5">
    <source>
        <dbReference type="ARBA" id="ARBA00022842"/>
    </source>
</evidence>
<dbReference type="PANTHER" id="PTHR43200:SF6">
    <property type="entry name" value="3'(2'),5'-BISPHOSPHATE NUCLEOTIDASE"/>
    <property type="match status" value="1"/>
</dbReference>
<dbReference type="RefSeq" id="WP_285661662.1">
    <property type="nucleotide sequence ID" value="NZ_BSTX01000001.1"/>
</dbReference>
<feature type="binding site" evidence="6">
    <location>
        <position position="226"/>
    </location>
    <ligand>
        <name>Mg(2+)</name>
        <dbReference type="ChEBI" id="CHEBI:18420"/>
        <label>1</label>
        <note>catalytic</note>
    </ligand>
</feature>
<dbReference type="GO" id="GO:0000105">
    <property type="term" value="P:L-histidine biosynthetic process"/>
    <property type="evidence" value="ECO:0007669"/>
    <property type="project" value="TreeGrafter"/>
</dbReference>
<dbReference type="AlphaFoldDB" id="A0A9W6SIA8"/>
<name>A0A9W6SIA8_9ACTN</name>
<dbReference type="GO" id="GO:0046872">
    <property type="term" value="F:metal ion binding"/>
    <property type="evidence" value="ECO:0007669"/>
    <property type="project" value="UniProtKB-KW"/>
</dbReference>
<proteinExistence type="inferred from homology"/>
<sequence length="274" mass="28736">MTDDLALARRLADLADPISMRYFRSDALGAETKADGSIVTAADKEIERVLRAELASAAPADRVIGEEYGSDADDTGAIGSRYWIIDPIDGTAHFASGKSAWSTLIGLRVGETVTVGLASAPALDKRWWASEEGAWVAPNGGSAVRLGVTDVDGLAEVRMGMWPVGKRLNESQRRVWEALSERVATVRPTADEGGSLREATGNVHGGLMVAEGLLDAYVLLGGGPWDHAAIVPIVTGAGGRFSDLEGGTRVDTGAGVYTNGKVHDEVLRVIAAAL</sequence>
<protein>
    <submittedName>
        <fullName evidence="7">Histidinol-phosphatase</fullName>
    </submittedName>
</protein>
<dbReference type="PANTHER" id="PTHR43200">
    <property type="entry name" value="PHOSPHATASE"/>
    <property type="match status" value="1"/>
</dbReference>
<dbReference type="PROSITE" id="PS00629">
    <property type="entry name" value="IMP_1"/>
    <property type="match status" value="1"/>
</dbReference>
<evidence type="ECO:0000256" key="1">
    <source>
        <dbReference type="ARBA" id="ARBA00001946"/>
    </source>
</evidence>
<dbReference type="InterPro" id="IPR051090">
    <property type="entry name" value="Inositol_monoP_superfamily"/>
</dbReference>
<keyword evidence="4" id="KW-0378">Hydrolase</keyword>
<evidence type="ECO:0000313" key="8">
    <source>
        <dbReference type="Proteomes" id="UP001165079"/>
    </source>
</evidence>
<dbReference type="PRINTS" id="PR00377">
    <property type="entry name" value="IMPHPHTASES"/>
</dbReference>
<dbReference type="InterPro" id="IPR020583">
    <property type="entry name" value="Inositol_monoP_metal-BS"/>
</dbReference>
<dbReference type="Pfam" id="PF00459">
    <property type="entry name" value="Inositol_P"/>
    <property type="match status" value="1"/>
</dbReference>
<dbReference type="GO" id="GO:0016791">
    <property type="term" value="F:phosphatase activity"/>
    <property type="evidence" value="ECO:0007669"/>
    <property type="project" value="UniProtKB-ARBA"/>
</dbReference>
<dbReference type="EMBL" id="BSTX01000001">
    <property type="protein sequence ID" value="GLZ76485.1"/>
    <property type="molecule type" value="Genomic_DNA"/>
</dbReference>
<organism evidence="7 8">
    <name type="scientific">Actinorhabdospora filicis</name>
    <dbReference type="NCBI Taxonomy" id="1785913"/>
    <lineage>
        <taxon>Bacteria</taxon>
        <taxon>Bacillati</taxon>
        <taxon>Actinomycetota</taxon>
        <taxon>Actinomycetes</taxon>
        <taxon>Micromonosporales</taxon>
        <taxon>Micromonosporaceae</taxon>
        <taxon>Actinorhabdospora</taxon>
    </lineage>
</organism>
<dbReference type="SUPFAM" id="SSF56655">
    <property type="entry name" value="Carbohydrate phosphatase"/>
    <property type="match status" value="1"/>
</dbReference>
<feature type="binding site" evidence="6">
    <location>
        <position position="66"/>
    </location>
    <ligand>
        <name>Mg(2+)</name>
        <dbReference type="ChEBI" id="CHEBI:18420"/>
        <label>1</label>
        <note>catalytic</note>
    </ligand>
</feature>
<dbReference type="Proteomes" id="UP001165079">
    <property type="component" value="Unassembled WGS sequence"/>
</dbReference>
<keyword evidence="5 6" id="KW-0460">Magnesium</keyword>
<keyword evidence="3 6" id="KW-0479">Metal-binding</keyword>
<dbReference type="Gene3D" id="3.30.540.10">
    <property type="entry name" value="Fructose-1,6-Bisphosphatase, subunit A, domain 1"/>
    <property type="match status" value="1"/>
</dbReference>
<reference evidence="7" key="1">
    <citation type="submission" date="2023-03" db="EMBL/GenBank/DDBJ databases">
        <title>Actinorhabdospora filicis NBRC 111898.</title>
        <authorList>
            <person name="Ichikawa N."/>
            <person name="Sato H."/>
            <person name="Tonouchi N."/>
        </authorList>
    </citation>
    <scope>NUCLEOTIDE SEQUENCE</scope>
    <source>
        <strain evidence="7">NBRC 111898</strain>
    </source>
</reference>
<gene>
    <name evidence="7" type="primary">suhB</name>
    <name evidence="7" type="ORF">Afil01_12920</name>
</gene>
<evidence type="ECO:0000256" key="4">
    <source>
        <dbReference type="ARBA" id="ARBA00022801"/>
    </source>
</evidence>
<evidence type="ECO:0000256" key="6">
    <source>
        <dbReference type="PIRSR" id="PIRSR600760-2"/>
    </source>
</evidence>
<feature type="binding site" evidence="6">
    <location>
        <position position="89"/>
    </location>
    <ligand>
        <name>Mg(2+)</name>
        <dbReference type="ChEBI" id="CHEBI:18420"/>
        <label>1</label>
        <note>catalytic</note>
    </ligand>
</feature>
<keyword evidence="8" id="KW-1185">Reference proteome</keyword>
<feature type="binding site" evidence="6">
    <location>
        <position position="86"/>
    </location>
    <ligand>
        <name>Mg(2+)</name>
        <dbReference type="ChEBI" id="CHEBI:18420"/>
        <label>1</label>
        <note>catalytic</note>
    </ligand>
</feature>
<comment type="similarity">
    <text evidence="2">Belongs to the inositol monophosphatase superfamily.</text>
</comment>
<feature type="binding site" evidence="6">
    <location>
        <position position="88"/>
    </location>
    <ligand>
        <name>Mg(2+)</name>
        <dbReference type="ChEBI" id="CHEBI:18420"/>
        <label>1</label>
        <note>catalytic</note>
    </ligand>
</feature>
<evidence type="ECO:0000256" key="3">
    <source>
        <dbReference type="ARBA" id="ARBA00022723"/>
    </source>
</evidence>
<evidence type="ECO:0000256" key="2">
    <source>
        <dbReference type="ARBA" id="ARBA00009759"/>
    </source>
</evidence>
<comment type="cofactor">
    <cofactor evidence="1 6">
        <name>Mg(2+)</name>
        <dbReference type="ChEBI" id="CHEBI:18420"/>
    </cofactor>
</comment>
<accession>A0A9W6SIA8</accession>
<comment type="caution">
    <text evidence="7">The sequence shown here is derived from an EMBL/GenBank/DDBJ whole genome shotgun (WGS) entry which is preliminary data.</text>
</comment>
<dbReference type="InterPro" id="IPR000760">
    <property type="entry name" value="Inositol_monophosphatase-like"/>
</dbReference>
<dbReference type="Gene3D" id="3.40.190.80">
    <property type="match status" value="1"/>
</dbReference>
<evidence type="ECO:0000313" key="7">
    <source>
        <dbReference type="EMBL" id="GLZ76485.1"/>
    </source>
</evidence>